<dbReference type="STRING" id="395961.Cyan7425_1197"/>
<accession>B8HLT9</accession>
<feature type="region of interest" description="Disordered" evidence="3">
    <location>
        <begin position="302"/>
        <end position="352"/>
    </location>
</feature>
<proteinExistence type="predicted"/>
<name>B8HLT9_CYAP4</name>
<feature type="compositionally biased region" description="Basic and acidic residues" evidence="3">
    <location>
        <begin position="328"/>
        <end position="338"/>
    </location>
</feature>
<protein>
    <submittedName>
        <fullName evidence="4">Cobalamin (Vitamin B12) biosynthesis CbiX protein</fullName>
    </submittedName>
</protein>
<evidence type="ECO:0000256" key="2">
    <source>
        <dbReference type="ARBA" id="ARBA00023239"/>
    </source>
</evidence>
<dbReference type="CDD" id="cd03416">
    <property type="entry name" value="CbiX_SirB_N"/>
    <property type="match status" value="1"/>
</dbReference>
<dbReference type="EMBL" id="CP001344">
    <property type="protein sequence ID" value="ACL43577.1"/>
    <property type="molecule type" value="Genomic_DNA"/>
</dbReference>
<dbReference type="CDD" id="cd03414">
    <property type="entry name" value="CbiX_SirB_C"/>
    <property type="match status" value="1"/>
</dbReference>
<dbReference type="AlphaFoldDB" id="B8HLT9"/>
<dbReference type="GO" id="GO:0046872">
    <property type="term" value="F:metal ion binding"/>
    <property type="evidence" value="ECO:0007669"/>
    <property type="project" value="UniProtKB-KW"/>
</dbReference>
<dbReference type="Pfam" id="PF01903">
    <property type="entry name" value="CbiX"/>
    <property type="match status" value="2"/>
</dbReference>
<gene>
    <name evidence="4" type="ordered locus">Cyan7425_1197</name>
</gene>
<keyword evidence="2" id="KW-0456">Lyase</keyword>
<dbReference type="PANTHER" id="PTHR33542:SF3">
    <property type="entry name" value="SIROHYDROCHLORIN FERROCHELATASE, CHLOROPLASTIC"/>
    <property type="match status" value="1"/>
</dbReference>
<evidence type="ECO:0000313" key="4">
    <source>
        <dbReference type="EMBL" id="ACL43577.1"/>
    </source>
</evidence>
<sequence>MILNAPVSNPADSSLEGDLESLNLSPLPLSRPLLMIGHGTKDEAGRATFLEFAHHYHQLDPSRPVLPCFLELTEPSIAATLADCVAQGYTDLSVLPVLLFAARHNKFDVTNELDRARAHYPQLRFHYGRHFGITPGILELWQSRLAELDQPEANPAAISRSETVLLIVGRGSSDPDANSDVYKLARLLWEGSGYKTVETCFIGITHPRLEEGFRRARLYEPKRLIVLPHFLFTGVLVQKIFAIAAQQQLDFPDIQIDCLPEMGLAPQLFSLVRERELETQLGQVQMNCEMCKFRLAAGADSSSHSYHSHDHHSHGHHSHGHHSHSHSHGQDHAHSDHPHGHHPHGHGQNTLDREEDYHQRIWQVP</sequence>
<dbReference type="HOGENOM" id="CLU_056929_0_0_3"/>
<evidence type="ECO:0000256" key="3">
    <source>
        <dbReference type="SAM" id="MobiDB-lite"/>
    </source>
</evidence>
<dbReference type="InterPro" id="IPR002762">
    <property type="entry name" value="CbiX-like"/>
</dbReference>
<reference evidence="4" key="1">
    <citation type="submission" date="2009-01" db="EMBL/GenBank/DDBJ databases">
        <title>Complete sequence of chromosome Cyanothece sp. PCC 7425.</title>
        <authorList>
            <consortium name="US DOE Joint Genome Institute"/>
            <person name="Lucas S."/>
            <person name="Copeland A."/>
            <person name="Lapidus A."/>
            <person name="Glavina del Rio T."/>
            <person name="Dalin E."/>
            <person name="Tice H."/>
            <person name="Bruce D."/>
            <person name="Goodwin L."/>
            <person name="Pitluck S."/>
            <person name="Sims D."/>
            <person name="Meineke L."/>
            <person name="Brettin T."/>
            <person name="Detter J.C."/>
            <person name="Han C."/>
            <person name="Larimer F."/>
            <person name="Land M."/>
            <person name="Hauser L."/>
            <person name="Kyrpides N."/>
            <person name="Ovchinnikova G."/>
            <person name="Liberton M."/>
            <person name="Stoeckel J."/>
            <person name="Banerjee A."/>
            <person name="Singh A."/>
            <person name="Page L."/>
            <person name="Sato H."/>
            <person name="Zhao L."/>
            <person name="Sherman L."/>
            <person name="Pakrasi H."/>
            <person name="Richardson P."/>
        </authorList>
    </citation>
    <scope>NUCLEOTIDE SEQUENCE</scope>
    <source>
        <strain evidence="4">PCC 7425</strain>
    </source>
</reference>
<dbReference type="GO" id="GO:0016829">
    <property type="term" value="F:lyase activity"/>
    <property type="evidence" value="ECO:0007669"/>
    <property type="project" value="UniProtKB-KW"/>
</dbReference>
<dbReference type="Gene3D" id="3.40.50.1400">
    <property type="match status" value="2"/>
</dbReference>
<dbReference type="InterPro" id="IPR050963">
    <property type="entry name" value="Sirohydro_Cobaltochel/CbiX"/>
</dbReference>
<dbReference type="eggNOG" id="COG2138">
    <property type="taxonomic scope" value="Bacteria"/>
</dbReference>
<organism evidence="4">
    <name type="scientific">Cyanothece sp. (strain PCC 7425 / ATCC 29141)</name>
    <dbReference type="NCBI Taxonomy" id="395961"/>
    <lineage>
        <taxon>Bacteria</taxon>
        <taxon>Bacillati</taxon>
        <taxon>Cyanobacteriota</taxon>
        <taxon>Cyanophyceae</taxon>
        <taxon>Gomontiellales</taxon>
        <taxon>Cyanothecaceae</taxon>
        <taxon>Cyanothece</taxon>
    </lineage>
</organism>
<feature type="compositionally biased region" description="Basic residues" evidence="3">
    <location>
        <begin position="309"/>
        <end position="327"/>
    </location>
</feature>
<evidence type="ECO:0000256" key="1">
    <source>
        <dbReference type="ARBA" id="ARBA00022723"/>
    </source>
</evidence>
<dbReference type="PANTHER" id="PTHR33542">
    <property type="entry name" value="SIROHYDROCHLORIN FERROCHELATASE, CHLOROPLASTIC"/>
    <property type="match status" value="1"/>
</dbReference>
<keyword evidence="1" id="KW-0479">Metal-binding</keyword>
<dbReference type="SUPFAM" id="SSF53800">
    <property type="entry name" value="Chelatase"/>
    <property type="match status" value="1"/>
</dbReference>
<dbReference type="KEGG" id="cyn:Cyan7425_1197"/>